<gene>
    <name evidence="2" type="ORF">THAOC_04175</name>
</gene>
<dbReference type="AlphaFoldDB" id="K0TAP8"/>
<dbReference type="Proteomes" id="UP000266841">
    <property type="component" value="Unassembled WGS sequence"/>
</dbReference>
<name>K0TAP8_THAOC</name>
<dbReference type="EMBL" id="AGNL01003905">
    <property type="protein sequence ID" value="EJK74164.1"/>
    <property type="molecule type" value="Genomic_DNA"/>
</dbReference>
<protein>
    <submittedName>
        <fullName evidence="2">Uncharacterized protein</fullName>
    </submittedName>
</protein>
<sequence length="338" mass="37978">NSDSLNGTSMDKHSLNGTLMGDRDSLAEGIPMGKESLNGTSVGSKHRWIKVTDSELDDYRAKETKACRRPFEHCCLGQGRQLLTNSFNDTSHLEVKWSGPTSDLTSVLDAMHDNNVPCNLFFVGMSTSGDMAIGSLCELLREDYTLDDTNCVAYPNHRWAEGHKLNCTNSQADSLQQLYHLTNTNRSKCPEVTISHTPIPLLEKGLNSIDAFWKHPGSGVGFHGWETMFRETEHQHFATSNGYYEEGVANLTSRPCRPIVNNSDYRTTELHDLVRSLNETTPIIALEEATRPLHYMHGFDVERSIYDCTHYTFTPWKHKLTWQGILDGLRTLNAAALV</sequence>
<reference evidence="2 3" key="1">
    <citation type="journal article" date="2012" name="Genome Biol.">
        <title>Genome and low-iron response of an oceanic diatom adapted to chronic iron limitation.</title>
        <authorList>
            <person name="Lommer M."/>
            <person name="Specht M."/>
            <person name="Roy A.S."/>
            <person name="Kraemer L."/>
            <person name="Andreson R."/>
            <person name="Gutowska M.A."/>
            <person name="Wolf J."/>
            <person name="Bergner S.V."/>
            <person name="Schilhabel M.B."/>
            <person name="Klostermeier U.C."/>
            <person name="Beiko R.G."/>
            <person name="Rosenstiel P."/>
            <person name="Hippler M."/>
            <person name="Laroche J."/>
        </authorList>
    </citation>
    <scope>NUCLEOTIDE SEQUENCE [LARGE SCALE GENOMIC DNA]</scope>
    <source>
        <strain evidence="2 3">CCMP1005</strain>
    </source>
</reference>
<evidence type="ECO:0000313" key="2">
    <source>
        <dbReference type="EMBL" id="EJK74164.1"/>
    </source>
</evidence>
<comment type="caution">
    <text evidence="2">The sequence shown here is derived from an EMBL/GenBank/DDBJ whole genome shotgun (WGS) entry which is preliminary data.</text>
</comment>
<accession>K0TAP8</accession>
<proteinExistence type="predicted"/>
<evidence type="ECO:0000313" key="3">
    <source>
        <dbReference type="Proteomes" id="UP000266841"/>
    </source>
</evidence>
<feature type="region of interest" description="Disordered" evidence="1">
    <location>
        <begin position="1"/>
        <end position="41"/>
    </location>
</feature>
<evidence type="ECO:0000256" key="1">
    <source>
        <dbReference type="SAM" id="MobiDB-lite"/>
    </source>
</evidence>
<keyword evidence="3" id="KW-1185">Reference proteome</keyword>
<feature type="non-terminal residue" evidence="2">
    <location>
        <position position="1"/>
    </location>
</feature>
<organism evidence="2 3">
    <name type="scientific">Thalassiosira oceanica</name>
    <name type="common">Marine diatom</name>
    <dbReference type="NCBI Taxonomy" id="159749"/>
    <lineage>
        <taxon>Eukaryota</taxon>
        <taxon>Sar</taxon>
        <taxon>Stramenopiles</taxon>
        <taxon>Ochrophyta</taxon>
        <taxon>Bacillariophyta</taxon>
        <taxon>Coscinodiscophyceae</taxon>
        <taxon>Thalassiosirophycidae</taxon>
        <taxon>Thalassiosirales</taxon>
        <taxon>Thalassiosiraceae</taxon>
        <taxon>Thalassiosira</taxon>
    </lineage>
</organism>